<keyword evidence="1" id="KW-0677">Repeat</keyword>
<dbReference type="VEuPathDB" id="AmoebaDB:ACA1_282500"/>
<organism evidence="5 6">
    <name type="scientific">Acanthamoeba castellanii (strain ATCC 30010 / Neff)</name>
    <dbReference type="NCBI Taxonomy" id="1257118"/>
    <lineage>
        <taxon>Eukaryota</taxon>
        <taxon>Amoebozoa</taxon>
        <taxon>Discosea</taxon>
        <taxon>Longamoebia</taxon>
        <taxon>Centramoebida</taxon>
        <taxon>Acanthamoebidae</taxon>
        <taxon>Acanthamoeba</taxon>
    </lineage>
</organism>
<dbReference type="Gene3D" id="1.25.40.20">
    <property type="entry name" value="Ankyrin repeat-containing domain"/>
    <property type="match status" value="1"/>
</dbReference>
<sequence length="305" mass="32367">MDPPAAQEEKEEERRAAAILELFSSPRSGPQSDDVLKLRVLLFKSPECANELPDLDEHARKALQLLTDLRLGKSGNTLIHVAARNGRADLLPPLRSALAAAASTSGRSAPADAKKSLPLADVPNANGDTPLMFGAMGGFADVVACLLAYGVSATSANRAGMTALMCACCAGADQGDVCHLILKGLNDASHVNAQDINGNTEINQRNRMNKAAQDAGIVARECVAALQRKWEELEAAAANTEKGLVKERKGAKRRLRQKQKKEATKPQKKEQPSETESGTVAHEAGPSSEEKKPPHKDAFPAPAST</sequence>
<dbReference type="PANTHER" id="PTHR24166">
    <property type="entry name" value="ROLLING PEBBLES, ISOFORM B"/>
    <property type="match status" value="1"/>
</dbReference>
<dbReference type="KEGG" id="acan:ACA1_282500"/>
<dbReference type="PANTHER" id="PTHR24166:SF58">
    <property type="entry name" value="ANKYCORBIN-LIKE"/>
    <property type="match status" value="1"/>
</dbReference>
<feature type="region of interest" description="Disordered" evidence="4">
    <location>
        <begin position="241"/>
        <end position="305"/>
    </location>
</feature>
<reference evidence="5 6" key="1">
    <citation type="journal article" date="2013" name="Genome Biol.">
        <title>Genome of Acanthamoeba castellanii highlights extensive lateral gene transfer and early evolution of tyrosine kinase signaling.</title>
        <authorList>
            <person name="Clarke M."/>
            <person name="Lohan A.J."/>
            <person name="Liu B."/>
            <person name="Lagkouvardos I."/>
            <person name="Roy S."/>
            <person name="Zafar N."/>
            <person name="Bertelli C."/>
            <person name="Schilde C."/>
            <person name="Kianianmomeni A."/>
            <person name="Burglin T.R."/>
            <person name="Frech C."/>
            <person name="Turcotte B."/>
            <person name="Kopec K.O."/>
            <person name="Synnott J.M."/>
            <person name="Choo C."/>
            <person name="Paponov I."/>
            <person name="Finkler A."/>
            <person name="Soon Heng Tan C."/>
            <person name="Hutchins A.P."/>
            <person name="Weinmeier T."/>
            <person name="Rattei T."/>
            <person name="Chu J.S."/>
            <person name="Gimenez G."/>
            <person name="Irimia M."/>
            <person name="Rigden D.J."/>
            <person name="Fitzpatrick D.A."/>
            <person name="Lorenzo-Morales J."/>
            <person name="Bateman A."/>
            <person name="Chiu C.H."/>
            <person name="Tang P."/>
            <person name="Hegemann P."/>
            <person name="Fromm H."/>
            <person name="Raoult D."/>
            <person name="Greub G."/>
            <person name="Miranda-Saavedra D."/>
            <person name="Chen N."/>
            <person name="Nash P."/>
            <person name="Ginger M.L."/>
            <person name="Horn M."/>
            <person name="Schaap P."/>
            <person name="Caler L."/>
            <person name="Loftus B."/>
        </authorList>
    </citation>
    <scope>NUCLEOTIDE SEQUENCE [LARGE SCALE GENOMIC DNA]</scope>
    <source>
        <strain evidence="5 6">Neff</strain>
    </source>
</reference>
<evidence type="ECO:0000313" key="5">
    <source>
        <dbReference type="EMBL" id="ELR21084.1"/>
    </source>
</evidence>
<dbReference type="GeneID" id="14921961"/>
<keyword evidence="2 3" id="KW-0040">ANK repeat</keyword>
<evidence type="ECO:0000313" key="6">
    <source>
        <dbReference type="Proteomes" id="UP000011083"/>
    </source>
</evidence>
<evidence type="ECO:0000256" key="4">
    <source>
        <dbReference type="SAM" id="MobiDB-lite"/>
    </source>
</evidence>
<feature type="compositionally biased region" description="Basic and acidic residues" evidence="4">
    <location>
        <begin position="260"/>
        <end position="272"/>
    </location>
</feature>
<name>L8H6H9_ACACF</name>
<proteinExistence type="predicted"/>
<dbReference type="AlphaFoldDB" id="L8H6H9"/>
<dbReference type="SMART" id="SM00248">
    <property type="entry name" value="ANK"/>
    <property type="match status" value="3"/>
</dbReference>
<accession>L8H6H9</accession>
<feature type="compositionally biased region" description="Basic and acidic residues" evidence="4">
    <location>
        <begin position="288"/>
        <end position="298"/>
    </location>
</feature>
<evidence type="ECO:0000256" key="2">
    <source>
        <dbReference type="ARBA" id="ARBA00023043"/>
    </source>
</evidence>
<dbReference type="SUPFAM" id="SSF48403">
    <property type="entry name" value="Ankyrin repeat"/>
    <property type="match status" value="1"/>
</dbReference>
<dbReference type="InterPro" id="IPR036770">
    <property type="entry name" value="Ankyrin_rpt-contain_sf"/>
</dbReference>
<protein>
    <submittedName>
        <fullName evidence="5">Ankyrin repeat-containing protein</fullName>
    </submittedName>
</protein>
<feature type="compositionally biased region" description="Basic residues" evidence="4">
    <location>
        <begin position="249"/>
        <end position="259"/>
    </location>
</feature>
<feature type="repeat" description="ANK" evidence="3">
    <location>
        <begin position="126"/>
        <end position="158"/>
    </location>
</feature>
<dbReference type="InterPro" id="IPR002110">
    <property type="entry name" value="Ankyrin_rpt"/>
</dbReference>
<evidence type="ECO:0000256" key="3">
    <source>
        <dbReference type="PROSITE-ProRule" id="PRU00023"/>
    </source>
</evidence>
<dbReference type="Pfam" id="PF12796">
    <property type="entry name" value="Ank_2"/>
    <property type="match status" value="1"/>
</dbReference>
<dbReference type="EMBL" id="KB007908">
    <property type="protein sequence ID" value="ELR21084.1"/>
    <property type="molecule type" value="Genomic_DNA"/>
</dbReference>
<dbReference type="RefSeq" id="XP_004344827.1">
    <property type="nucleotide sequence ID" value="XM_004344777.1"/>
</dbReference>
<dbReference type="InterPro" id="IPR050889">
    <property type="entry name" value="Dendritic_Spine_Reg/Scaffold"/>
</dbReference>
<gene>
    <name evidence="5" type="ORF">ACA1_282500</name>
</gene>
<dbReference type="PROSITE" id="PS50088">
    <property type="entry name" value="ANK_REPEAT"/>
    <property type="match status" value="1"/>
</dbReference>
<evidence type="ECO:0000256" key="1">
    <source>
        <dbReference type="ARBA" id="ARBA00022737"/>
    </source>
</evidence>
<dbReference type="Proteomes" id="UP000011083">
    <property type="component" value="Unassembled WGS sequence"/>
</dbReference>
<keyword evidence="6" id="KW-1185">Reference proteome</keyword>